<feature type="transmembrane region" description="Helical" evidence="7">
    <location>
        <begin position="833"/>
        <end position="853"/>
    </location>
</feature>
<evidence type="ECO:0000256" key="4">
    <source>
        <dbReference type="ARBA" id="ARBA00022989"/>
    </source>
</evidence>
<dbReference type="PANTHER" id="PTHR30287">
    <property type="entry name" value="MEMBRANE COMPONENT OF PREDICTED ABC SUPERFAMILY METABOLITE UPTAKE TRANSPORTER"/>
    <property type="match status" value="1"/>
</dbReference>
<dbReference type="GO" id="GO:0005886">
    <property type="term" value="C:plasma membrane"/>
    <property type="evidence" value="ECO:0007669"/>
    <property type="project" value="UniProtKB-SubCell"/>
</dbReference>
<comment type="caution">
    <text evidence="9">The sequence shown here is derived from an EMBL/GenBank/DDBJ whole genome shotgun (WGS) entry which is preliminary data.</text>
</comment>
<reference evidence="9 10" key="1">
    <citation type="submission" date="2017-05" db="EMBL/GenBank/DDBJ databases">
        <title>Vagococcus spp. assemblies.</title>
        <authorList>
            <person name="Gulvik C.A."/>
        </authorList>
    </citation>
    <scope>NUCLEOTIDE SEQUENCE [LARGE SCALE GENOMIC DNA]</scope>
    <source>
        <strain evidence="9 10">CCUG 41755</strain>
    </source>
</reference>
<keyword evidence="4 7" id="KW-1133">Transmembrane helix</keyword>
<evidence type="ECO:0000256" key="6">
    <source>
        <dbReference type="SAM" id="Coils"/>
    </source>
</evidence>
<feature type="transmembrane region" description="Helical" evidence="7">
    <location>
        <begin position="544"/>
        <end position="564"/>
    </location>
</feature>
<feature type="domain" description="ABC3 transporter permease C-terminal" evidence="8">
    <location>
        <begin position="378"/>
        <end position="491"/>
    </location>
</feature>
<proteinExistence type="predicted"/>
<dbReference type="Pfam" id="PF02687">
    <property type="entry name" value="FtsX"/>
    <property type="match status" value="2"/>
</dbReference>
<dbReference type="InterPro" id="IPR003838">
    <property type="entry name" value="ABC3_permease_C"/>
</dbReference>
<name>A0A430A7X7_9ENTE</name>
<feature type="domain" description="ABC3 transporter permease C-terminal" evidence="8">
    <location>
        <begin position="782"/>
        <end position="897"/>
    </location>
</feature>
<keyword evidence="6" id="KW-0175">Coiled coil</keyword>
<sequence length="908" mass="102872">MKKKALYKSIFREIRSSKARFFSILGIILLGVCFYAGIKATGPNMLKTADKYYTDQQLMDQHIVSTLGLDKADEEIIKKIPEVKEYSFEYTKDLSVASVNRVIKFQSLMDEKNKGLNKYRIMSGRLPEQDGEVALDDLARLLGDYQLGDKVVLNDDDGTTDAIKFKELKVVGFVNSPLYVENASRGNTTVGKGAVDYFAVLPKTSFSMENYTDLFVRYRDTDKKKAYSDDYDKEFKSAQKIIKKQFSKRPAERLKEVKSKVEKPLLDNQKKVDKGKKDLSDAKSKVAEGESILKQLKASGLPDTAIQLVSLEKNLAKNKEVIAREEKKIVKAEKSLDENQKKLDEMKEPDYFFWTRDENPGYTEYQENAKRISSIATIFPVFFFLIAALVSLTTMTRMVDEKRGEIGTLKALGYRNHEIALKYIVYATLASLIGSGLGLVIGFNIFPKVIIDAYGALYNLPSAEVTYYLGYSIQSVCVALICTLVSSLLVLRYDLFSSPASLMRPKAPKAGQRILLERLSFIWRRFNFNQKVTARNLFRYKQRMFMTIFGIAGCMALIITGFGLRDSISDIVSLQFNKLWHYQGIVSYAENPSKKAAEELEQTLADLPEISDRLIVSQQSFEAKKEGIATQKVTLDVPKELSKIPEFMLFNDRLSGETYTLGNKGVIVNEKLAKMLGLKAGDTLELSDSKNKRYPLKIQAVVENYAMHFVYISPEYYTEVFGKKPVYNSELLLFKEKPTQKMEDKVSETLMKNEKVVNVSFLSQTSSAMDDTISSLNVVVWVLIISAALLAFIVLYNLTNINISERIRELSTIKVLGFYNKEVTMYVYRENNILTILGIAVGCLVGKLLHGFVLNTAEVDMVMFSPTIHVISYVYSALLTLLFSTLVMWAMHRKLKHVDMIEALKSTE</sequence>
<evidence type="ECO:0000256" key="2">
    <source>
        <dbReference type="ARBA" id="ARBA00022475"/>
    </source>
</evidence>
<evidence type="ECO:0000313" key="9">
    <source>
        <dbReference type="EMBL" id="RSU03177.1"/>
    </source>
</evidence>
<keyword evidence="2" id="KW-1003">Cell membrane</keyword>
<dbReference type="RefSeq" id="WP_170167886.1">
    <property type="nucleotide sequence ID" value="NZ_CBCRYB010000010.1"/>
</dbReference>
<gene>
    <name evidence="9" type="ORF">CBF31_05520</name>
</gene>
<dbReference type="Proteomes" id="UP000287101">
    <property type="component" value="Unassembled WGS sequence"/>
</dbReference>
<feature type="transmembrane region" description="Helical" evidence="7">
    <location>
        <begin position="423"/>
        <end position="446"/>
    </location>
</feature>
<evidence type="ECO:0000259" key="8">
    <source>
        <dbReference type="Pfam" id="PF02687"/>
    </source>
</evidence>
<evidence type="ECO:0000313" key="10">
    <source>
        <dbReference type="Proteomes" id="UP000287101"/>
    </source>
</evidence>
<protein>
    <recommendedName>
        <fullName evidence="8">ABC3 transporter permease C-terminal domain-containing protein</fullName>
    </recommendedName>
</protein>
<evidence type="ECO:0000256" key="3">
    <source>
        <dbReference type="ARBA" id="ARBA00022692"/>
    </source>
</evidence>
<feature type="transmembrane region" description="Helical" evidence="7">
    <location>
        <begin position="21"/>
        <end position="38"/>
    </location>
</feature>
<comment type="subcellular location">
    <subcellularLocation>
        <location evidence="1">Cell membrane</location>
        <topology evidence="1">Multi-pass membrane protein</topology>
    </subcellularLocation>
</comment>
<feature type="transmembrane region" description="Helical" evidence="7">
    <location>
        <begin position="873"/>
        <end position="891"/>
    </location>
</feature>
<organism evidence="9 10">
    <name type="scientific">Vagococcus fessus</name>
    <dbReference type="NCBI Taxonomy" id="120370"/>
    <lineage>
        <taxon>Bacteria</taxon>
        <taxon>Bacillati</taxon>
        <taxon>Bacillota</taxon>
        <taxon>Bacilli</taxon>
        <taxon>Lactobacillales</taxon>
        <taxon>Enterococcaceae</taxon>
        <taxon>Vagococcus</taxon>
    </lineage>
</organism>
<dbReference type="EMBL" id="NGJY01000002">
    <property type="protein sequence ID" value="RSU03177.1"/>
    <property type="molecule type" value="Genomic_DNA"/>
</dbReference>
<feature type="transmembrane region" description="Helical" evidence="7">
    <location>
        <begin position="372"/>
        <end position="393"/>
    </location>
</feature>
<accession>A0A430A7X7</accession>
<dbReference type="AlphaFoldDB" id="A0A430A7X7"/>
<feature type="transmembrane region" description="Helical" evidence="7">
    <location>
        <begin position="778"/>
        <end position="798"/>
    </location>
</feature>
<keyword evidence="10" id="KW-1185">Reference proteome</keyword>
<feature type="coiled-coil region" evidence="6">
    <location>
        <begin position="308"/>
        <end position="342"/>
    </location>
</feature>
<dbReference type="PANTHER" id="PTHR30287:SF1">
    <property type="entry name" value="INNER MEMBRANE PROTEIN"/>
    <property type="match status" value="1"/>
</dbReference>
<feature type="transmembrane region" description="Helical" evidence="7">
    <location>
        <begin position="466"/>
        <end position="491"/>
    </location>
</feature>
<keyword evidence="3 7" id="KW-0812">Transmembrane</keyword>
<evidence type="ECO:0000256" key="7">
    <source>
        <dbReference type="SAM" id="Phobius"/>
    </source>
</evidence>
<evidence type="ECO:0000256" key="1">
    <source>
        <dbReference type="ARBA" id="ARBA00004651"/>
    </source>
</evidence>
<keyword evidence="5 7" id="KW-0472">Membrane</keyword>
<dbReference type="InterPro" id="IPR038766">
    <property type="entry name" value="Membrane_comp_ABC_pdt"/>
</dbReference>
<evidence type="ECO:0000256" key="5">
    <source>
        <dbReference type="ARBA" id="ARBA00023136"/>
    </source>
</evidence>